<protein>
    <submittedName>
        <fullName evidence="4">N-acetylmuramoyl-L-alanine amidase</fullName>
    </submittedName>
</protein>
<dbReference type="InterPro" id="IPR002502">
    <property type="entry name" value="Amidase_domain"/>
</dbReference>
<accession>A0A849IFT1</accession>
<feature type="domain" description="N-acetylmuramoyl-L-alanine amidase" evidence="2">
    <location>
        <begin position="1"/>
        <end position="125"/>
    </location>
</feature>
<dbReference type="SUPFAM" id="SSF55846">
    <property type="entry name" value="N-acetylmuramoyl-L-alanine amidase-like"/>
    <property type="match status" value="1"/>
</dbReference>
<dbReference type="SMART" id="SM00644">
    <property type="entry name" value="Ami_2"/>
    <property type="match status" value="1"/>
</dbReference>
<dbReference type="InterPro" id="IPR015510">
    <property type="entry name" value="PGRP"/>
</dbReference>
<evidence type="ECO:0000259" key="2">
    <source>
        <dbReference type="SMART" id="SM00644"/>
    </source>
</evidence>
<sequence>MDTLVVHCTASPDGTDLTVKQIDAMHRAQGWAQIGYHYVIRLDGTVEPGRPESVVGAHVAGHNTGSIGISYVGGLERKTLKPKDTRTPAQKAAIERLLADLVSRYPITRILGHRDFSPDKDGDGLIEPREWIKVCPCYDAGPEHTHLLRKRAA</sequence>
<dbReference type="InterPro" id="IPR018247">
    <property type="entry name" value="EF_Hand_1_Ca_BS"/>
</dbReference>
<dbReference type="PROSITE" id="PS00018">
    <property type="entry name" value="EF_HAND_1"/>
    <property type="match status" value="1"/>
</dbReference>
<comment type="similarity">
    <text evidence="1">Belongs to the N-acetylmuramoyl-L-alanine amidase 2 family.</text>
</comment>
<gene>
    <name evidence="4" type="ORF">HJG44_22195</name>
</gene>
<dbReference type="PANTHER" id="PTHR11022">
    <property type="entry name" value="PEPTIDOGLYCAN RECOGNITION PROTEIN"/>
    <property type="match status" value="1"/>
</dbReference>
<evidence type="ECO:0000313" key="4">
    <source>
        <dbReference type="EMBL" id="NNM75075.1"/>
    </source>
</evidence>
<comment type="caution">
    <text evidence="4">The sequence shown here is derived from an EMBL/GenBank/DDBJ whole genome shotgun (WGS) entry which is preliminary data.</text>
</comment>
<feature type="domain" description="Peptidoglycan recognition protein family" evidence="3">
    <location>
        <begin position="2"/>
        <end position="117"/>
    </location>
</feature>
<dbReference type="GO" id="GO:0008270">
    <property type="term" value="F:zinc ion binding"/>
    <property type="evidence" value="ECO:0007669"/>
    <property type="project" value="InterPro"/>
</dbReference>
<evidence type="ECO:0000259" key="3">
    <source>
        <dbReference type="SMART" id="SM00701"/>
    </source>
</evidence>
<dbReference type="GO" id="GO:0009253">
    <property type="term" value="P:peptidoglycan catabolic process"/>
    <property type="evidence" value="ECO:0007669"/>
    <property type="project" value="InterPro"/>
</dbReference>
<evidence type="ECO:0000256" key="1">
    <source>
        <dbReference type="ARBA" id="ARBA00007553"/>
    </source>
</evidence>
<dbReference type="Proteomes" id="UP000564885">
    <property type="component" value="Unassembled WGS sequence"/>
</dbReference>
<reference evidence="4 5" key="1">
    <citation type="submission" date="2020-04" db="EMBL/GenBank/DDBJ databases">
        <title>Enterovirga sp. isolate from soil.</title>
        <authorList>
            <person name="Chea S."/>
            <person name="Kim D.-U."/>
        </authorList>
    </citation>
    <scope>NUCLEOTIDE SEQUENCE [LARGE SCALE GENOMIC DNA]</scope>
    <source>
        <strain evidence="4 5">DB1703</strain>
    </source>
</reference>
<dbReference type="CDD" id="cd06583">
    <property type="entry name" value="PGRP"/>
    <property type="match status" value="1"/>
</dbReference>
<keyword evidence="5" id="KW-1185">Reference proteome</keyword>
<dbReference type="Gene3D" id="3.40.80.10">
    <property type="entry name" value="Peptidoglycan recognition protein-like"/>
    <property type="match status" value="1"/>
</dbReference>
<dbReference type="Pfam" id="PF01510">
    <property type="entry name" value="Amidase_2"/>
    <property type="match status" value="1"/>
</dbReference>
<dbReference type="InterPro" id="IPR006619">
    <property type="entry name" value="PGRP_domain_met/bac"/>
</dbReference>
<proteinExistence type="inferred from homology"/>
<dbReference type="AlphaFoldDB" id="A0A849IFT1"/>
<name>A0A849IFT1_9HYPH</name>
<dbReference type="GO" id="GO:0008745">
    <property type="term" value="F:N-acetylmuramoyl-L-alanine amidase activity"/>
    <property type="evidence" value="ECO:0007669"/>
    <property type="project" value="InterPro"/>
</dbReference>
<dbReference type="SMART" id="SM00701">
    <property type="entry name" value="PGRP"/>
    <property type="match status" value="1"/>
</dbReference>
<evidence type="ECO:0000313" key="5">
    <source>
        <dbReference type="Proteomes" id="UP000564885"/>
    </source>
</evidence>
<dbReference type="PANTHER" id="PTHR11022:SF41">
    <property type="entry name" value="PEPTIDOGLYCAN-RECOGNITION PROTEIN LC-RELATED"/>
    <property type="match status" value="1"/>
</dbReference>
<dbReference type="EMBL" id="JABEPP010000007">
    <property type="protein sequence ID" value="NNM75075.1"/>
    <property type="molecule type" value="Genomic_DNA"/>
</dbReference>
<dbReference type="InterPro" id="IPR036505">
    <property type="entry name" value="Amidase/PGRP_sf"/>
</dbReference>
<organism evidence="4 5">
    <name type="scientific">Enterovirga aerilata</name>
    <dbReference type="NCBI Taxonomy" id="2730920"/>
    <lineage>
        <taxon>Bacteria</taxon>
        <taxon>Pseudomonadati</taxon>
        <taxon>Pseudomonadota</taxon>
        <taxon>Alphaproteobacteria</taxon>
        <taxon>Hyphomicrobiales</taxon>
        <taxon>Methylobacteriaceae</taxon>
        <taxon>Enterovirga</taxon>
    </lineage>
</organism>